<dbReference type="AlphaFoldDB" id="A0AAV8X9A2"/>
<dbReference type="InterPro" id="IPR046341">
    <property type="entry name" value="SET_dom_sf"/>
</dbReference>
<dbReference type="GO" id="GO:0005737">
    <property type="term" value="C:cytoplasm"/>
    <property type="evidence" value="ECO:0007669"/>
    <property type="project" value="TreeGrafter"/>
</dbReference>
<keyword evidence="4" id="KW-0479">Metal-binding</keyword>
<evidence type="ECO:0000256" key="6">
    <source>
        <dbReference type="ARBA" id="ARBA00022833"/>
    </source>
</evidence>
<keyword evidence="3" id="KW-0949">S-adenosyl-L-methionine</keyword>
<evidence type="ECO:0000256" key="1">
    <source>
        <dbReference type="ARBA" id="ARBA00022603"/>
    </source>
</evidence>
<dbReference type="SUPFAM" id="SSF144232">
    <property type="entry name" value="HIT/MYND zinc finger-like"/>
    <property type="match status" value="1"/>
</dbReference>
<accession>A0AAV8X9A2</accession>
<sequence>MVPCKNCASALYCSDTCRNLAFDSHHQYECNIDPSLLERDVVLRLTVLGIKEYEQNKKLGQDKFPSCGYEDIYHLKTNEDKRDDAYLFEIAVTAGATFHALKYCTKFLEETTFDENKLKEIIFRNVLIQRTNGVTVYKSDVNMKREFVGNVLYAFSKSLQSLLRLKLPGLFLRNEIYSDSC</sequence>
<dbReference type="Gene3D" id="6.10.140.2220">
    <property type="match status" value="1"/>
</dbReference>
<keyword evidence="6" id="KW-0862">Zinc</keyword>
<keyword evidence="9" id="KW-1185">Reference proteome</keyword>
<dbReference type="PANTHER" id="PTHR46165">
    <property type="entry name" value="SET AND MYND DOMAIN-CONTAINING PROTEIN 4"/>
    <property type="match status" value="1"/>
</dbReference>
<evidence type="ECO:0000256" key="3">
    <source>
        <dbReference type="ARBA" id="ARBA00022691"/>
    </source>
</evidence>
<protein>
    <recommendedName>
        <fullName evidence="7">MYND-type domain-containing protein</fullName>
    </recommendedName>
</protein>
<dbReference type="InterPro" id="IPR052097">
    <property type="entry name" value="SET-MYND_domain_protein"/>
</dbReference>
<dbReference type="Gene3D" id="2.170.270.10">
    <property type="entry name" value="SET domain"/>
    <property type="match status" value="1"/>
</dbReference>
<keyword evidence="1" id="KW-0489">Methyltransferase</keyword>
<name>A0AAV8X9A2_9CUCU</name>
<dbReference type="GO" id="GO:0008270">
    <property type="term" value="F:zinc ion binding"/>
    <property type="evidence" value="ECO:0007669"/>
    <property type="project" value="UniProtKB-KW"/>
</dbReference>
<evidence type="ECO:0000256" key="4">
    <source>
        <dbReference type="ARBA" id="ARBA00022723"/>
    </source>
</evidence>
<dbReference type="GO" id="GO:0008168">
    <property type="term" value="F:methyltransferase activity"/>
    <property type="evidence" value="ECO:0007669"/>
    <property type="project" value="UniProtKB-KW"/>
</dbReference>
<dbReference type="GO" id="GO:0042826">
    <property type="term" value="F:histone deacetylase binding"/>
    <property type="evidence" value="ECO:0007669"/>
    <property type="project" value="TreeGrafter"/>
</dbReference>
<dbReference type="GO" id="GO:0032259">
    <property type="term" value="P:methylation"/>
    <property type="evidence" value="ECO:0007669"/>
    <property type="project" value="UniProtKB-KW"/>
</dbReference>
<gene>
    <name evidence="8" type="ORF">NQ318_012658</name>
</gene>
<evidence type="ECO:0000256" key="2">
    <source>
        <dbReference type="ARBA" id="ARBA00022679"/>
    </source>
</evidence>
<evidence type="ECO:0000313" key="8">
    <source>
        <dbReference type="EMBL" id="KAJ8935006.1"/>
    </source>
</evidence>
<dbReference type="Proteomes" id="UP001162162">
    <property type="component" value="Unassembled WGS sequence"/>
</dbReference>
<evidence type="ECO:0000313" key="9">
    <source>
        <dbReference type="Proteomes" id="UP001162162"/>
    </source>
</evidence>
<dbReference type="GO" id="GO:0005634">
    <property type="term" value="C:nucleus"/>
    <property type="evidence" value="ECO:0007669"/>
    <property type="project" value="TreeGrafter"/>
</dbReference>
<dbReference type="InterPro" id="IPR002893">
    <property type="entry name" value="Znf_MYND"/>
</dbReference>
<dbReference type="Gene3D" id="1.10.220.160">
    <property type="match status" value="1"/>
</dbReference>
<dbReference type="Pfam" id="PF01753">
    <property type="entry name" value="zf-MYND"/>
    <property type="match status" value="1"/>
</dbReference>
<proteinExistence type="predicted"/>
<reference evidence="8" key="1">
    <citation type="journal article" date="2023" name="Insect Mol. Biol.">
        <title>Genome sequencing provides insights into the evolution of gene families encoding plant cell wall-degrading enzymes in longhorned beetles.</title>
        <authorList>
            <person name="Shin N.R."/>
            <person name="Okamura Y."/>
            <person name="Kirsch R."/>
            <person name="Pauchet Y."/>
        </authorList>
    </citation>
    <scope>NUCLEOTIDE SEQUENCE</scope>
    <source>
        <strain evidence="8">AMC_N1</strain>
    </source>
</reference>
<dbReference type="EMBL" id="JAPWTK010000950">
    <property type="protein sequence ID" value="KAJ8935006.1"/>
    <property type="molecule type" value="Genomic_DNA"/>
</dbReference>
<evidence type="ECO:0000256" key="5">
    <source>
        <dbReference type="ARBA" id="ARBA00022771"/>
    </source>
</evidence>
<keyword evidence="2" id="KW-0808">Transferase</keyword>
<evidence type="ECO:0000259" key="7">
    <source>
        <dbReference type="Pfam" id="PF01753"/>
    </source>
</evidence>
<keyword evidence="5" id="KW-0863">Zinc-finger</keyword>
<comment type="caution">
    <text evidence="8">The sequence shown here is derived from an EMBL/GenBank/DDBJ whole genome shotgun (WGS) entry which is preliminary data.</text>
</comment>
<feature type="domain" description="MYND-type" evidence="7">
    <location>
        <begin position="2"/>
        <end position="30"/>
    </location>
</feature>
<dbReference type="PANTHER" id="PTHR46165:SF6">
    <property type="entry name" value="SET AND MYND DOMAIN-CONTAINING PROTEIN 4-LIKE PROTEIN"/>
    <property type="match status" value="1"/>
</dbReference>
<organism evidence="8 9">
    <name type="scientific">Aromia moschata</name>
    <dbReference type="NCBI Taxonomy" id="1265417"/>
    <lineage>
        <taxon>Eukaryota</taxon>
        <taxon>Metazoa</taxon>
        <taxon>Ecdysozoa</taxon>
        <taxon>Arthropoda</taxon>
        <taxon>Hexapoda</taxon>
        <taxon>Insecta</taxon>
        <taxon>Pterygota</taxon>
        <taxon>Neoptera</taxon>
        <taxon>Endopterygota</taxon>
        <taxon>Coleoptera</taxon>
        <taxon>Polyphaga</taxon>
        <taxon>Cucujiformia</taxon>
        <taxon>Chrysomeloidea</taxon>
        <taxon>Cerambycidae</taxon>
        <taxon>Cerambycinae</taxon>
        <taxon>Callichromatini</taxon>
        <taxon>Aromia</taxon>
    </lineage>
</organism>